<feature type="chain" id="PRO_5046605989" description="Lipoprotein" evidence="1">
    <location>
        <begin position="26"/>
        <end position="65"/>
    </location>
</feature>
<protein>
    <recommendedName>
        <fullName evidence="4">Lipoprotein</fullName>
    </recommendedName>
</protein>
<evidence type="ECO:0000256" key="1">
    <source>
        <dbReference type="SAM" id="SignalP"/>
    </source>
</evidence>
<organism evidence="2 3">
    <name type="scientific">Streptomyces solicathayae</name>
    <dbReference type="NCBI Taxonomy" id="3081768"/>
    <lineage>
        <taxon>Bacteria</taxon>
        <taxon>Bacillati</taxon>
        <taxon>Actinomycetota</taxon>
        <taxon>Actinomycetes</taxon>
        <taxon>Kitasatosporales</taxon>
        <taxon>Streptomycetaceae</taxon>
        <taxon>Streptomyces</taxon>
    </lineage>
</organism>
<dbReference type="Proteomes" id="UP001301731">
    <property type="component" value="Chromosome"/>
</dbReference>
<name>A0ABZ0LT11_9ACTN</name>
<keyword evidence="1" id="KW-0732">Signal</keyword>
<feature type="signal peptide" evidence="1">
    <location>
        <begin position="1"/>
        <end position="25"/>
    </location>
</feature>
<evidence type="ECO:0000313" key="2">
    <source>
        <dbReference type="EMBL" id="WOX22632.1"/>
    </source>
</evidence>
<dbReference type="RefSeq" id="WP_318103748.1">
    <property type="nucleotide sequence ID" value="NZ_CP137573.1"/>
</dbReference>
<accession>A0ABZ0LT11</accession>
<evidence type="ECO:0008006" key="4">
    <source>
        <dbReference type="Google" id="ProtNLM"/>
    </source>
</evidence>
<evidence type="ECO:0000313" key="3">
    <source>
        <dbReference type="Proteomes" id="UP001301731"/>
    </source>
</evidence>
<sequence>MSPAVRRLLAGLLAAGALSTAPGCASSGDAVDPIERLGRKAVRKVAPLSAGAAQSRHAVVNWHSA</sequence>
<keyword evidence="3" id="KW-1185">Reference proteome</keyword>
<gene>
    <name evidence="2" type="ORF">R2D22_14970</name>
</gene>
<dbReference type="EMBL" id="CP137573">
    <property type="protein sequence ID" value="WOX22632.1"/>
    <property type="molecule type" value="Genomic_DNA"/>
</dbReference>
<reference evidence="2 3" key="1">
    <citation type="submission" date="2023-10" db="EMBL/GenBank/DDBJ databases">
        <title>The genome sequence of Streptomyces sp. HUAS YS2.</title>
        <authorList>
            <person name="Mo P."/>
        </authorList>
    </citation>
    <scope>NUCLEOTIDE SEQUENCE [LARGE SCALE GENOMIC DNA]</scope>
    <source>
        <strain evidence="2 3">HUAS YS2</strain>
    </source>
</reference>
<proteinExistence type="predicted"/>